<dbReference type="InterPro" id="IPR000086">
    <property type="entry name" value="NUDIX_hydrolase_dom"/>
</dbReference>
<dbReference type="PANTHER" id="PTHR43046:SF12">
    <property type="entry name" value="GDP-MANNOSE MANNOSYL HYDROLASE"/>
    <property type="match status" value="1"/>
</dbReference>
<reference evidence="5 6" key="1">
    <citation type="journal article" date="2007" name="Proc. Natl. Acad. Sci. U.S.A.">
        <title>The genome of Syntrophus aciditrophicus: life at the thermodynamic limit of microbial growth.</title>
        <authorList>
            <person name="McInerney M.J."/>
            <person name="Rohlin L."/>
            <person name="Mouttaki H."/>
            <person name="Kim U."/>
            <person name="Krupp R.S."/>
            <person name="Rios-Hernandez L."/>
            <person name="Sieber J."/>
            <person name="Struchtemeyer C.G."/>
            <person name="Bhattacharyya A."/>
            <person name="Campbell J.W."/>
            <person name="Gunsalus R.P."/>
        </authorList>
    </citation>
    <scope>NUCLEOTIDE SEQUENCE [LARGE SCALE GENOMIC DNA]</scope>
    <source>
        <strain evidence="5 6">SB</strain>
    </source>
</reference>
<dbReference type="AlphaFoldDB" id="Q2LY68"/>
<keyword evidence="3" id="KW-0460">Magnesium</keyword>
<evidence type="ECO:0000256" key="1">
    <source>
        <dbReference type="ARBA" id="ARBA00001946"/>
    </source>
</evidence>
<feature type="domain" description="Nudix hydrolase" evidence="4">
    <location>
        <begin position="15"/>
        <end position="143"/>
    </location>
</feature>
<evidence type="ECO:0000313" key="5">
    <source>
        <dbReference type="EMBL" id="ABC79027.1"/>
    </source>
</evidence>
<dbReference type="InterPro" id="IPR015797">
    <property type="entry name" value="NUDIX_hydrolase-like_dom_sf"/>
</dbReference>
<accession>Q2LY68</accession>
<name>Q2LY68_SYNAS</name>
<dbReference type="KEGG" id="sat:SYN_02072"/>
<dbReference type="SMR" id="Q2LY68"/>
<dbReference type="Gene3D" id="3.90.79.10">
    <property type="entry name" value="Nucleoside Triphosphate Pyrophosphohydrolase"/>
    <property type="match status" value="1"/>
</dbReference>
<protein>
    <submittedName>
        <fullName evidence="5">MutT/nudix family protein</fullName>
    </submittedName>
</protein>
<dbReference type="EMBL" id="CP000252">
    <property type="protein sequence ID" value="ABC79027.1"/>
    <property type="molecule type" value="Genomic_DNA"/>
</dbReference>
<proteinExistence type="predicted"/>
<sequence length="163" mass="18534">MWYKNNSFRFTRRFFMRVRVSAVFEQAGEILCMKYIYGGKEVFALPGGGVDKDIPLQEAIVNEWKEELGIKVDIGDIILIGEAPAGKRHPQTLHVVFEAREIRGTPKVRSDATHSLDVAWVPLEKLSSLPLYPDVGKQLSASFSEEPRRSVAFISNCMERGYW</sequence>
<dbReference type="GO" id="GO:0016787">
    <property type="term" value="F:hydrolase activity"/>
    <property type="evidence" value="ECO:0007669"/>
    <property type="project" value="UniProtKB-KW"/>
</dbReference>
<gene>
    <name evidence="5" type="ORF">SYN_02072</name>
</gene>
<comment type="cofactor">
    <cofactor evidence="1">
        <name>Mg(2+)</name>
        <dbReference type="ChEBI" id="CHEBI:18420"/>
    </cofactor>
</comment>
<evidence type="ECO:0000256" key="3">
    <source>
        <dbReference type="ARBA" id="ARBA00022842"/>
    </source>
</evidence>
<dbReference type="STRING" id="56780.SYN_02072"/>
<keyword evidence="2" id="KW-0378">Hydrolase</keyword>
<dbReference type="DNASU" id="3882328"/>
<dbReference type="Pfam" id="PF00293">
    <property type="entry name" value="NUDIX"/>
    <property type="match status" value="1"/>
</dbReference>
<organism evidence="5 6">
    <name type="scientific">Syntrophus aciditrophicus (strain SB)</name>
    <dbReference type="NCBI Taxonomy" id="56780"/>
    <lineage>
        <taxon>Bacteria</taxon>
        <taxon>Pseudomonadati</taxon>
        <taxon>Thermodesulfobacteriota</taxon>
        <taxon>Syntrophia</taxon>
        <taxon>Syntrophales</taxon>
        <taxon>Syntrophaceae</taxon>
        <taxon>Syntrophus</taxon>
    </lineage>
</organism>
<dbReference type="HOGENOM" id="CLU_037162_18_5_7"/>
<evidence type="ECO:0000259" key="4">
    <source>
        <dbReference type="PROSITE" id="PS51462"/>
    </source>
</evidence>
<dbReference type="PANTHER" id="PTHR43046">
    <property type="entry name" value="GDP-MANNOSE MANNOSYL HYDROLASE"/>
    <property type="match status" value="1"/>
</dbReference>
<evidence type="ECO:0000313" key="6">
    <source>
        <dbReference type="Proteomes" id="UP000001933"/>
    </source>
</evidence>
<dbReference type="eggNOG" id="COG1051">
    <property type="taxonomic scope" value="Bacteria"/>
</dbReference>
<dbReference type="PROSITE" id="PS51462">
    <property type="entry name" value="NUDIX"/>
    <property type="match status" value="1"/>
</dbReference>
<dbReference type="SUPFAM" id="SSF55811">
    <property type="entry name" value="Nudix"/>
    <property type="match status" value="1"/>
</dbReference>
<dbReference type="Proteomes" id="UP000001933">
    <property type="component" value="Chromosome"/>
</dbReference>
<evidence type="ECO:0000256" key="2">
    <source>
        <dbReference type="ARBA" id="ARBA00022801"/>
    </source>
</evidence>
<dbReference type="InParanoid" id="Q2LY68"/>
<keyword evidence="6" id="KW-1185">Reference proteome</keyword>